<dbReference type="RefSeq" id="WP_337694103.1">
    <property type="nucleotide sequence ID" value="NZ_JBBEGN010000002.1"/>
</dbReference>
<evidence type="ECO:0000256" key="1">
    <source>
        <dbReference type="SAM" id="MobiDB-lite"/>
    </source>
</evidence>
<sequence>MSGGIRSNAVRAEVGPQLAALGAHYGSTRGGAVSWWFPASGRRERRLLFRPVQGLDEWEVEYAEHSADGRRTFVHGTRSVRSSRAGLGAAVDELVAGGLPRRPGRLLPDDGDRAPLVDGAAPGPRAAAAAASARRPPPPPRSVRVADGVLGMVVAVALLAACRIDIDLAPNIAAFAVALLGVSAVWTLIGLSGAEHRRR</sequence>
<evidence type="ECO:0000313" key="4">
    <source>
        <dbReference type="Proteomes" id="UP001385809"/>
    </source>
</evidence>
<evidence type="ECO:0000256" key="2">
    <source>
        <dbReference type="SAM" id="Phobius"/>
    </source>
</evidence>
<feature type="transmembrane region" description="Helical" evidence="2">
    <location>
        <begin position="172"/>
        <end position="194"/>
    </location>
</feature>
<keyword evidence="4" id="KW-1185">Reference proteome</keyword>
<feature type="transmembrane region" description="Helical" evidence="2">
    <location>
        <begin position="145"/>
        <end position="166"/>
    </location>
</feature>
<keyword evidence="2" id="KW-1133">Transmembrane helix</keyword>
<comment type="caution">
    <text evidence="3">The sequence shown here is derived from an EMBL/GenBank/DDBJ whole genome shotgun (WGS) entry which is preliminary data.</text>
</comment>
<keyword evidence="2" id="KW-0472">Membrane</keyword>
<organism evidence="3 4">
    <name type="scientific">Actinomycetospora aurantiaca</name>
    <dbReference type="NCBI Taxonomy" id="3129233"/>
    <lineage>
        <taxon>Bacteria</taxon>
        <taxon>Bacillati</taxon>
        <taxon>Actinomycetota</taxon>
        <taxon>Actinomycetes</taxon>
        <taxon>Pseudonocardiales</taxon>
        <taxon>Pseudonocardiaceae</taxon>
        <taxon>Actinomycetospora</taxon>
    </lineage>
</organism>
<dbReference type="Proteomes" id="UP001385809">
    <property type="component" value="Unassembled WGS sequence"/>
</dbReference>
<gene>
    <name evidence="3" type="ORF">WCD74_06985</name>
</gene>
<reference evidence="3 4" key="1">
    <citation type="submission" date="2024-03" db="EMBL/GenBank/DDBJ databases">
        <title>Actinomycetospora sp. OC33-EN08, a novel actinomycete isolated from wild orchid (Aerides multiflora).</title>
        <authorList>
            <person name="Suriyachadkun C."/>
        </authorList>
    </citation>
    <scope>NUCLEOTIDE SEQUENCE [LARGE SCALE GENOMIC DNA]</scope>
    <source>
        <strain evidence="3 4">OC33-EN08</strain>
    </source>
</reference>
<evidence type="ECO:0008006" key="5">
    <source>
        <dbReference type="Google" id="ProtNLM"/>
    </source>
</evidence>
<feature type="region of interest" description="Disordered" evidence="1">
    <location>
        <begin position="102"/>
        <end position="142"/>
    </location>
</feature>
<keyword evidence="2" id="KW-0812">Transmembrane</keyword>
<name>A0ABU8MJJ6_9PSEU</name>
<evidence type="ECO:0000313" key="3">
    <source>
        <dbReference type="EMBL" id="MEJ2867504.1"/>
    </source>
</evidence>
<protein>
    <recommendedName>
        <fullName evidence="5">DUF3040 domain-containing protein</fullName>
    </recommendedName>
</protein>
<feature type="compositionally biased region" description="Low complexity" evidence="1">
    <location>
        <begin position="119"/>
        <end position="134"/>
    </location>
</feature>
<proteinExistence type="predicted"/>
<dbReference type="EMBL" id="JBBEGN010000002">
    <property type="protein sequence ID" value="MEJ2867504.1"/>
    <property type="molecule type" value="Genomic_DNA"/>
</dbReference>
<accession>A0ABU8MJJ6</accession>